<evidence type="ECO:0008006" key="6">
    <source>
        <dbReference type="Google" id="ProtNLM"/>
    </source>
</evidence>
<feature type="region of interest" description="Disordered" evidence="2">
    <location>
        <begin position="279"/>
        <end position="298"/>
    </location>
</feature>
<name>A0A0F9LLJ2_9ZZZZ</name>
<comment type="similarity">
    <text evidence="1">Belongs to the UDP-glucose/GDP-mannose dehydrogenase family.</text>
</comment>
<organism evidence="5">
    <name type="scientific">marine sediment metagenome</name>
    <dbReference type="NCBI Taxonomy" id="412755"/>
    <lineage>
        <taxon>unclassified sequences</taxon>
        <taxon>metagenomes</taxon>
        <taxon>ecological metagenomes</taxon>
    </lineage>
</organism>
<feature type="domain" description="UDP-glucose/GDP-mannose dehydrogenase dimerisation" evidence="3">
    <location>
        <begin position="180"/>
        <end position="276"/>
    </location>
</feature>
<evidence type="ECO:0000256" key="2">
    <source>
        <dbReference type="SAM" id="MobiDB-lite"/>
    </source>
</evidence>
<dbReference type="PANTHER" id="PTHR43750">
    <property type="entry name" value="UDP-GLUCOSE 6-DEHYDROGENASE TUAD"/>
    <property type="match status" value="1"/>
</dbReference>
<dbReference type="InterPro" id="IPR036291">
    <property type="entry name" value="NAD(P)-bd_dom_sf"/>
</dbReference>
<evidence type="ECO:0000259" key="4">
    <source>
        <dbReference type="Pfam" id="PF03721"/>
    </source>
</evidence>
<evidence type="ECO:0000256" key="1">
    <source>
        <dbReference type="ARBA" id="ARBA00006601"/>
    </source>
</evidence>
<proteinExistence type="inferred from homology"/>
<dbReference type="InterPro" id="IPR008927">
    <property type="entry name" value="6-PGluconate_DH-like_C_sf"/>
</dbReference>
<dbReference type="GO" id="GO:0051287">
    <property type="term" value="F:NAD binding"/>
    <property type="evidence" value="ECO:0007669"/>
    <property type="project" value="InterPro"/>
</dbReference>
<reference evidence="5" key="1">
    <citation type="journal article" date="2015" name="Nature">
        <title>Complex archaea that bridge the gap between prokaryotes and eukaryotes.</title>
        <authorList>
            <person name="Spang A."/>
            <person name="Saw J.H."/>
            <person name="Jorgensen S.L."/>
            <person name="Zaremba-Niedzwiedzka K."/>
            <person name="Martijn J."/>
            <person name="Lind A.E."/>
            <person name="van Eijk R."/>
            <person name="Schleper C."/>
            <person name="Guy L."/>
            <person name="Ettema T.J."/>
        </authorList>
    </citation>
    <scope>NUCLEOTIDE SEQUENCE</scope>
</reference>
<dbReference type="Pfam" id="PF00984">
    <property type="entry name" value="UDPG_MGDP_dh"/>
    <property type="match status" value="1"/>
</dbReference>
<dbReference type="Gene3D" id="1.10.1040.10">
    <property type="entry name" value="N-(1-d-carboxylethyl)-l-norvaline Dehydrogenase, domain 2"/>
    <property type="match status" value="1"/>
</dbReference>
<evidence type="ECO:0000313" key="5">
    <source>
        <dbReference type="EMBL" id="KKM65195.1"/>
    </source>
</evidence>
<dbReference type="EMBL" id="LAZR01010768">
    <property type="protein sequence ID" value="KKM65195.1"/>
    <property type="molecule type" value="Genomic_DNA"/>
</dbReference>
<dbReference type="PANTHER" id="PTHR43750:SF3">
    <property type="entry name" value="UDP-GLUCOSE 6-DEHYDROGENASE TUAD"/>
    <property type="match status" value="1"/>
</dbReference>
<dbReference type="SUPFAM" id="SSF51735">
    <property type="entry name" value="NAD(P)-binding Rossmann-fold domains"/>
    <property type="match status" value="1"/>
</dbReference>
<feature type="domain" description="UDP-glucose/GDP-mannose dehydrogenase N-terminal" evidence="4">
    <location>
        <begin position="44"/>
        <end position="148"/>
    </location>
</feature>
<comment type="caution">
    <text evidence="5">The sequence shown here is derived from an EMBL/GenBank/DDBJ whole genome shotgun (WGS) entry which is preliminary data.</text>
</comment>
<evidence type="ECO:0000259" key="3">
    <source>
        <dbReference type="Pfam" id="PF00984"/>
    </source>
</evidence>
<protein>
    <recommendedName>
        <fullName evidence="6">UDP-glucose/GDP-mannose dehydrogenase dimerisation domain-containing protein</fullName>
    </recommendedName>
</protein>
<dbReference type="InterPro" id="IPR001732">
    <property type="entry name" value="UDP-Glc/GDP-Man_DH_N"/>
</dbReference>
<dbReference type="InterPro" id="IPR013328">
    <property type="entry name" value="6PGD_dom2"/>
</dbReference>
<dbReference type="GO" id="GO:0016616">
    <property type="term" value="F:oxidoreductase activity, acting on the CH-OH group of donors, NAD or NADP as acceptor"/>
    <property type="evidence" value="ECO:0007669"/>
    <property type="project" value="InterPro"/>
</dbReference>
<accession>A0A0F9LLJ2</accession>
<dbReference type="Pfam" id="PF03721">
    <property type="entry name" value="UDPG_MGDP_dh_N"/>
    <property type="match status" value="1"/>
</dbReference>
<dbReference type="InterPro" id="IPR014026">
    <property type="entry name" value="UDP-Glc/GDP-Man_DH_dimer"/>
</dbReference>
<sequence length="298" mass="34086">MGIDIKKYNFGIIGYGFLGSAIAHGFGLHADIKIYDKFKNYDPLEDVVNHAEIIWICLPTPMNLQTGKIDLSIIEENIREIHDLVPQPVNPWDYKIIVIKSTVVPGTTKYLAEKFPKLGFIMNPEFLTARNNRLDFICASRVILGGNNYTGSVDYFTKKMHDVYKYRFGESIPIYLCTWEEAEITKYAANCFFATKISYFNFIHELCEAMHLKFDRIRDMTLADGRIGRSHANVPGWDNKRGYSGACFPKDINAFISFAKSIGVNPELLEASWSQNLRDRPEKDWEDIPSAVSNKDDK</sequence>
<dbReference type="AlphaFoldDB" id="A0A0F9LLJ2"/>
<gene>
    <name evidence="5" type="ORF">LCGC14_1493770</name>
</gene>
<dbReference type="SUPFAM" id="SSF48179">
    <property type="entry name" value="6-phosphogluconate dehydrogenase C-terminal domain-like"/>
    <property type="match status" value="1"/>
</dbReference>
<dbReference type="Gene3D" id="3.40.50.720">
    <property type="entry name" value="NAD(P)-binding Rossmann-like Domain"/>
    <property type="match status" value="1"/>
</dbReference>